<dbReference type="InterPro" id="IPR033562">
    <property type="entry name" value="PLPL"/>
</dbReference>
<dbReference type="SUPFAM" id="SSF52151">
    <property type="entry name" value="FabD/lysophospholipase-like"/>
    <property type="match status" value="1"/>
</dbReference>
<feature type="short sequence motif" description="DGA/G" evidence="2">
    <location>
        <begin position="160"/>
        <end position="162"/>
    </location>
</feature>
<feature type="short sequence motif" description="GXSXG" evidence="2">
    <location>
        <begin position="47"/>
        <end position="51"/>
    </location>
</feature>
<evidence type="ECO:0000313" key="4">
    <source>
        <dbReference type="Ensembl" id="ENSHHUP00000083075.1"/>
    </source>
</evidence>
<keyword evidence="5" id="KW-1185">Reference proteome</keyword>
<evidence type="ECO:0000256" key="2">
    <source>
        <dbReference type="PROSITE-ProRule" id="PRU01161"/>
    </source>
</evidence>
<feature type="active site" description="Proton acceptor" evidence="2">
    <location>
        <position position="160"/>
    </location>
</feature>
<comment type="caution">
    <text evidence="2">Lacks conserved residue(s) required for the propagation of feature annotation.</text>
</comment>
<dbReference type="Pfam" id="PF01734">
    <property type="entry name" value="Patatin"/>
    <property type="match status" value="1"/>
</dbReference>
<dbReference type="PANTHER" id="PTHR12406">
    <property type="entry name" value="CALCIUM-INDEPENDENT PHOSPHOLIPASE A2 IPLA2 -RELATED"/>
    <property type="match status" value="1"/>
</dbReference>
<keyword evidence="2" id="KW-0442">Lipid degradation</keyword>
<reference evidence="4" key="3">
    <citation type="submission" date="2025-09" db="UniProtKB">
        <authorList>
            <consortium name="Ensembl"/>
        </authorList>
    </citation>
    <scope>IDENTIFICATION</scope>
</reference>
<dbReference type="GO" id="GO:0019433">
    <property type="term" value="P:triglyceride catabolic process"/>
    <property type="evidence" value="ECO:0007669"/>
    <property type="project" value="TreeGrafter"/>
</dbReference>
<sequence>MAGQSEPVPLSISFSASGFQATYQLGVAQSMLDLAPLVLQAAPKVMGASAGSHACFSVACLEACIEMMRFALQKRGPLHPAGNVFVWLEGLLRRSLPDDAHIRASGRLAVVMTRIPDGQNTVVSEFTSREDVVQALLCSCFIPGYHGIQPPSYKGVHYVDGGLSSIQPTHSSPYAHTLTVSPFAGEADICPPDPASMYVIVMSGMPLNCSVANGYRILEALYPYNWEVGPQNTPYACQQSHNTTLTIHQLHYNGDKGCPQTVRAYIKQSQQQSQHLTTATPGFQRSLVWQRNS</sequence>
<keyword evidence="1 2" id="KW-0443">Lipid metabolism</keyword>
<dbReference type="InterPro" id="IPR002641">
    <property type="entry name" value="PNPLA_dom"/>
</dbReference>
<dbReference type="STRING" id="62062.ENSHHUP00000083075"/>
<evidence type="ECO:0000256" key="1">
    <source>
        <dbReference type="ARBA" id="ARBA00023098"/>
    </source>
</evidence>
<dbReference type="AlphaFoldDB" id="A0A4W5R9W2"/>
<protein>
    <recommendedName>
        <fullName evidence="3">PNPLA domain-containing protein</fullName>
    </recommendedName>
</protein>
<dbReference type="Proteomes" id="UP000314982">
    <property type="component" value="Unassembled WGS sequence"/>
</dbReference>
<evidence type="ECO:0000313" key="5">
    <source>
        <dbReference type="Proteomes" id="UP000314982"/>
    </source>
</evidence>
<dbReference type="GO" id="GO:0055088">
    <property type="term" value="P:lipid homeostasis"/>
    <property type="evidence" value="ECO:0007669"/>
    <property type="project" value="TreeGrafter"/>
</dbReference>
<accession>A0A4W5R9W2</accession>
<organism evidence="4 5">
    <name type="scientific">Hucho hucho</name>
    <name type="common">huchen</name>
    <dbReference type="NCBI Taxonomy" id="62062"/>
    <lineage>
        <taxon>Eukaryota</taxon>
        <taxon>Metazoa</taxon>
        <taxon>Chordata</taxon>
        <taxon>Craniata</taxon>
        <taxon>Vertebrata</taxon>
        <taxon>Euteleostomi</taxon>
        <taxon>Actinopterygii</taxon>
        <taxon>Neopterygii</taxon>
        <taxon>Teleostei</taxon>
        <taxon>Protacanthopterygii</taxon>
        <taxon>Salmoniformes</taxon>
        <taxon>Salmonidae</taxon>
        <taxon>Salmoninae</taxon>
        <taxon>Hucho</taxon>
    </lineage>
</organism>
<feature type="active site" description="Nucleophile" evidence="2">
    <location>
        <position position="49"/>
    </location>
</feature>
<dbReference type="GO" id="GO:0004806">
    <property type="term" value="F:triacylglycerol lipase activity"/>
    <property type="evidence" value="ECO:0007669"/>
    <property type="project" value="TreeGrafter"/>
</dbReference>
<reference evidence="5" key="1">
    <citation type="submission" date="2018-06" db="EMBL/GenBank/DDBJ databases">
        <title>Genome assembly of Danube salmon.</title>
        <authorList>
            <person name="Macqueen D.J."/>
            <person name="Gundappa M.K."/>
        </authorList>
    </citation>
    <scope>NUCLEOTIDE SEQUENCE [LARGE SCALE GENOMIC DNA]</scope>
</reference>
<dbReference type="Gene3D" id="3.40.1090.10">
    <property type="entry name" value="Cytosolic phospholipase A2 catalytic domain"/>
    <property type="match status" value="1"/>
</dbReference>
<evidence type="ECO:0000259" key="3">
    <source>
        <dbReference type="PROSITE" id="PS51635"/>
    </source>
</evidence>
<proteinExistence type="predicted"/>
<feature type="domain" description="PNPLA" evidence="3">
    <location>
        <begin position="12"/>
        <end position="173"/>
    </location>
</feature>
<dbReference type="GO" id="GO:0016020">
    <property type="term" value="C:membrane"/>
    <property type="evidence" value="ECO:0007669"/>
    <property type="project" value="TreeGrafter"/>
</dbReference>
<dbReference type="GeneTree" id="ENSGT00940000155662"/>
<dbReference type="InterPro" id="IPR016035">
    <property type="entry name" value="Acyl_Trfase/lysoPLipase"/>
</dbReference>
<dbReference type="PANTHER" id="PTHR12406:SF46">
    <property type="entry name" value="PATATIN-LIKE PHOSPHOLIPASE DOMAIN-CONTAINING PROTEIN 2"/>
    <property type="match status" value="1"/>
</dbReference>
<keyword evidence="2" id="KW-0378">Hydrolase</keyword>
<dbReference type="PROSITE" id="PS51635">
    <property type="entry name" value="PNPLA"/>
    <property type="match status" value="1"/>
</dbReference>
<dbReference type="Ensembl" id="ENSHHUT00000085697.1">
    <property type="protein sequence ID" value="ENSHHUP00000083075.1"/>
    <property type="gene ID" value="ENSHHUG00000048251.1"/>
</dbReference>
<dbReference type="GO" id="GO:0005737">
    <property type="term" value="C:cytoplasm"/>
    <property type="evidence" value="ECO:0007669"/>
    <property type="project" value="TreeGrafter"/>
</dbReference>
<name>A0A4W5R9W2_9TELE</name>
<dbReference type="GO" id="GO:0005811">
    <property type="term" value="C:lipid droplet"/>
    <property type="evidence" value="ECO:0007669"/>
    <property type="project" value="TreeGrafter"/>
</dbReference>
<reference evidence="4" key="2">
    <citation type="submission" date="2025-08" db="UniProtKB">
        <authorList>
            <consortium name="Ensembl"/>
        </authorList>
    </citation>
    <scope>IDENTIFICATION</scope>
</reference>